<dbReference type="PANTHER" id="PTHR22789:SF0">
    <property type="entry name" value="3-OXO-TETRONATE 4-PHOSPHATE DECARBOXYLASE-RELATED"/>
    <property type="match status" value="1"/>
</dbReference>
<protein>
    <submittedName>
        <fullName evidence="4">Arad-like aldolase/epimerase</fullName>
    </submittedName>
</protein>
<organism evidence="4 5">
    <name type="scientific">Byssothecium circinans</name>
    <dbReference type="NCBI Taxonomy" id="147558"/>
    <lineage>
        <taxon>Eukaryota</taxon>
        <taxon>Fungi</taxon>
        <taxon>Dikarya</taxon>
        <taxon>Ascomycota</taxon>
        <taxon>Pezizomycotina</taxon>
        <taxon>Dothideomycetes</taxon>
        <taxon>Pleosporomycetidae</taxon>
        <taxon>Pleosporales</taxon>
        <taxon>Massarineae</taxon>
        <taxon>Massarinaceae</taxon>
        <taxon>Byssothecium</taxon>
    </lineage>
</organism>
<dbReference type="GO" id="GO:0016832">
    <property type="term" value="F:aldehyde-lyase activity"/>
    <property type="evidence" value="ECO:0007669"/>
    <property type="project" value="TreeGrafter"/>
</dbReference>
<dbReference type="Gene3D" id="3.40.225.10">
    <property type="entry name" value="Class II aldolase/adducin N-terminal domain"/>
    <property type="match status" value="1"/>
</dbReference>
<evidence type="ECO:0000259" key="3">
    <source>
        <dbReference type="SMART" id="SM01007"/>
    </source>
</evidence>
<keyword evidence="2" id="KW-0456">Lyase</keyword>
<name>A0A6A5UBM5_9PLEO</name>
<dbReference type="EMBL" id="ML976987">
    <property type="protein sequence ID" value="KAF1958487.1"/>
    <property type="molecule type" value="Genomic_DNA"/>
</dbReference>
<dbReference type="Proteomes" id="UP000800035">
    <property type="component" value="Unassembled WGS sequence"/>
</dbReference>
<dbReference type="AlphaFoldDB" id="A0A6A5UBM5"/>
<feature type="domain" description="Class II aldolase/adducin N-terminal" evidence="3">
    <location>
        <begin position="9"/>
        <end position="211"/>
    </location>
</feature>
<dbReference type="InterPro" id="IPR036409">
    <property type="entry name" value="Aldolase_II/adducin_N_sf"/>
</dbReference>
<accession>A0A6A5UBM5</accession>
<dbReference type="PANTHER" id="PTHR22789">
    <property type="entry name" value="FUCULOSE PHOSPHATE ALDOLASE"/>
    <property type="match status" value="1"/>
</dbReference>
<dbReference type="SUPFAM" id="SSF53639">
    <property type="entry name" value="AraD/HMP-PK domain-like"/>
    <property type="match status" value="1"/>
</dbReference>
<dbReference type="GO" id="GO:0005829">
    <property type="term" value="C:cytosol"/>
    <property type="evidence" value="ECO:0007669"/>
    <property type="project" value="TreeGrafter"/>
</dbReference>
<dbReference type="InterPro" id="IPR001303">
    <property type="entry name" value="Aldolase_II/adducin_N"/>
</dbReference>
<proteinExistence type="predicted"/>
<dbReference type="GO" id="GO:0046872">
    <property type="term" value="F:metal ion binding"/>
    <property type="evidence" value="ECO:0007669"/>
    <property type="project" value="UniProtKB-KW"/>
</dbReference>
<keyword evidence="5" id="KW-1185">Reference proteome</keyword>
<dbReference type="InterPro" id="IPR050197">
    <property type="entry name" value="Aldolase_class_II_sugar_metab"/>
</dbReference>
<evidence type="ECO:0000256" key="1">
    <source>
        <dbReference type="ARBA" id="ARBA00022723"/>
    </source>
</evidence>
<reference evidence="4" key="1">
    <citation type="journal article" date="2020" name="Stud. Mycol.">
        <title>101 Dothideomycetes genomes: a test case for predicting lifestyles and emergence of pathogens.</title>
        <authorList>
            <person name="Haridas S."/>
            <person name="Albert R."/>
            <person name="Binder M."/>
            <person name="Bloem J."/>
            <person name="Labutti K."/>
            <person name="Salamov A."/>
            <person name="Andreopoulos B."/>
            <person name="Baker S."/>
            <person name="Barry K."/>
            <person name="Bills G."/>
            <person name="Bluhm B."/>
            <person name="Cannon C."/>
            <person name="Castanera R."/>
            <person name="Culley D."/>
            <person name="Daum C."/>
            <person name="Ezra D."/>
            <person name="Gonzalez J."/>
            <person name="Henrissat B."/>
            <person name="Kuo A."/>
            <person name="Liang C."/>
            <person name="Lipzen A."/>
            <person name="Lutzoni F."/>
            <person name="Magnuson J."/>
            <person name="Mondo S."/>
            <person name="Nolan M."/>
            <person name="Ohm R."/>
            <person name="Pangilinan J."/>
            <person name="Park H.-J."/>
            <person name="Ramirez L."/>
            <person name="Alfaro M."/>
            <person name="Sun H."/>
            <person name="Tritt A."/>
            <person name="Yoshinaga Y."/>
            <person name="Zwiers L.-H."/>
            <person name="Turgeon B."/>
            <person name="Goodwin S."/>
            <person name="Spatafora J."/>
            <person name="Crous P."/>
            <person name="Grigoriev I."/>
        </authorList>
    </citation>
    <scope>NUCLEOTIDE SEQUENCE</scope>
    <source>
        <strain evidence="4">CBS 675.92</strain>
    </source>
</reference>
<sequence>MVNITTTLSTLITANHVLHHHAVLDAMGHISVRNPNNNATFYIALQMGPATVQGPRDIGEYLVADGSPVNGTKGGYAERFIHSEILKAYPDINSVVHSHSEDVLPYTVLETESVGVEATYHMAGFLGDQVPNFDIQKHYTHTPLVPHDLLINTPTLGAALASTFETNASHPTSPMHTTVLQRGHGFVTVGASIEQVVDFAYYTASNARVQTKALLLAGAVGGGVRYLSPKERRDCRDMNVWIAFKPWAQWVFEVERSGGYVNQLGG</sequence>
<dbReference type="OrthoDB" id="2932980at2759"/>
<evidence type="ECO:0000256" key="2">
    <source>
        <dbReference type="ARBA" id="ARBA00023239"/>
    </source>
</evidence>
<keyword evidence="1" id="KW-0479">Metal-binding</keyword>
<evidence type="ECO:0000313" key="4">
    <source>
        <dbReference type="EMBL" id="KAF1958487.1"/>
    </source>
</evidence>
<dbReference type="GO" id="GO:0019323">
    <property type="term" value="P:pentose catabolic process"/>
    <property type="evidence" value="ECO:0007669"/>
    <property type="project" value="TreeGrafter"/>
</dbReference>
<gene>
    <name evidence="4" type="ORF">CC80DRAFT_559543</name>
</gene>
<dbReference type="Pfam" id="PF00596">
    <property type="entry name" value="Aldolase_II"/>
    <property type="match status" value="1"/>
</dbReference>
<dbReference type="SMART" id="SM01007">
    <property type="entry name" value="Aldolase_II"/>
    <property type="match status" value="1"/>
</dbReference>
<evidence type="ECO:0000313" key="5">
    <source>
        <dbReference type="Proteomes" id="UP000800035"/>
    </source>
</evidence>